<feature type="compositionally biased region" description="Polar residues" evidence="1">
    <location>
        <begin position="1"/>
        <end position="12"/>
    </location>
</feature>
<dbReference type="Proteomes" id="UP001251528">
    <property type="component" value="Unassembled WGS sequence"/>
</dbReference>
<reference evidence="2" key="1">
    <citation type="submission" date="2023-06" db="EMBL/GenBank/DDBJ databases">
        <title>Conoideocrella luteorostrata (Hypocreales: Clavicipitaceae), a potential biocontrol fungus for elongate hemlock scale in United States Christmas tree production areas.</title>
        <authorList>
            <person name="Barrett H."/>
            <person name="Lovett B."/>
            <person name="Macias A.M."/>
            <person name="Stajich J.E."/>
            <person name="Kasson M.T."/>
        </authorList>
    </citation>
    <scope>NUCLEOTIDE SEQUENCE</scope>
    <source>
        <strain evidence="2">ARSEF 14590</strain>
    </source>
</reference>
<evidence type="ECO:0000313" key="2">
    <source>
        <dbReference type="EMBL" id="KAK2590664.1"/>
    </source>
</evidence>
<keyword evidence="3" id="KW-1185">Reference proteome</keyword>
<sequence length="235" mass="26099">MASFETSPQLRNSSRSPSPDSSRTSTMTMALSPVASDDDMSDDDSFSDFDVVPCDPNLGFAVDVQQGQVNGPNALKPVYSEDLRQIFLKFEKRLQGPAEKSKRSASPDKNSTASSLSEPEVRPQTLSDPELNVTRVTSKGRPGTLRGVKKKISRAAVQPDRRRRALASRFQEYEYMHLGDARQTTNGLVEVEVVWAPMFLTCDQLRGKLAIAEARDLVISKFGQAVWEREQSRLC</sequence>
<protein>
    <submittedName>
        <fullName evidence="2">Uncharacterized protein</fullName>
    </submittedName>
</protein>
<feature type="compositionally biased region" description="Acidic residues" evidence="1">
    <location>
        <begin position="36"/>
        <end position="47"/>
    </location>
</feature>
<dbReference type="EMBL" id="JASWJB010000410">
    <property type="protein sequence ID" value="KAK2590664.1"/>
    <property type="molecule type" value="Genomic_DNA"/>
</dbReference>
<name>A0AAJ0CCU3_9HYPO</name>
<gene>
    <name evidence="2" type="ORF">QQS21_011644</name>
</gene>
<proteinExistence type="predicted"/>
<feature type="compositionally biased region" description="Polar residues" evidence="1">
    <location>
        <begin position="107"/>
        <end position="117"/>
    </location>
</feature>
<evidence type="ECO:0000313" key="3">
    <source>
        <dbReference type="Proteomes" id="UP001251528"/>
    </source>
</evidence>
<feature type="compositionally biased region" description="Basic and acidic residues" evidence="1">
    <location>
        <begin position="95"/>
        <end position="106"/>
    </location>
</feature>
<organism evidence="2 3">
    <name type="scientific">Conoideocrella luteorostrata</name>
    <dbReference type="NCBI Taxonomy" id="1105319"/>
    <lineage>
        <taxon>Eukaryota</taxon>
        <taxon>Fungi</taxon>
        <taxon>Dikarya</taxon>
        <taxon>Ascomycota</taxon>
        <taxon>Pezizomycotina</taxon>
        <taxon>Sordariomycetes</taxon>
        <taxon>Hypocreomycetidae</taxon>
        <taxon>Hypocreales</taxon>
        <taxon>Clavicipitaceae</taxon>
        <taxon>Conoideocrella</taxon>
    </lineage>
</organism>
<feature type="region of interest" description="Disordered" evidence="1">
    <location>
        <begin position="95"/>
        <end position="154"/>
    </location>
</feature>
<feature type="compositionally biased region" description="Low complexity" evidence="1">
    <location>
        <begin position="13"/>
        <end position="26"/>
    </location>
</feature>
<accession>A0AAJ0CCU3</accession>
<dbReference type="AlphaFoldDB" id="A0AAJ0CCU3"/>
<evidence type="ECO:0000256" key="1">
    <source>
        <dbReference type="SAM" id="MobiDB-lite"/>
    </source>
</evidence>
<comment type="caution">
    <text evidence="2">The sequence shown here is derived from an EMBL/GenBank/DDBJ whole genome shotgun (WGS) entry which is preliminary data.</text>
</comment>
<feature type="region of interest" description="Disordered" evidence="1">
    <location>
        <begin position="1"/>
        <end position="49"/>
    </location>
</feature>